<dbReference type="PRINTS" id="PR00101">
    <property type="entry name" value="ATCASE"/>
</dbReference>
<keyword evidence="3 7" id="KW-0808">Transferase</keyword>
<dbReference type="Proteomes" id="UP000266720">
    <property type="component" value="Chromosome"/>
</dbReference>
<dbReference type="HAMAP" id="MF_00001">
    <property type="entry name" value="Asp_carb_tr"/>
    <property type="match status" value="1"/>
</dbReference>
<feature type="binding site" evidence="7">
    <location>
        <position position="144"/>
    </location>
    <ligand>
        <name>carbamoyl phosphate</name>
        <dbReference type="ChEBI" id="CHEBI:58228"/>
    </ligand>
</feature>
<dbReference type="PROSITE" id="PS00097">
    <property type="entry name" value="CARBAMOYLTRANSFERASE"/>
    <property type="match status" value="1"/>
</dbReference>
<feature type="binding site" evidence="7">
    <location>
        <position position="66"/>
    </location>
    <ligand>
        <name>carbamoyl phosphate</name>
        <dbReference type="ChEBI" id="CHEBI:58228"/>
    </ligand>
</feature>
<dbReference type="AlphaFoldDB" id="A0A3G1A4N9"/>
<dbReference type="FunFam" id="3.40.50.1370:FF:000002">
    <property type="entry name" value="Aspartate carbamoyltransferase 2"/>
    <property type="match status" value="1"/>
</dbReference>
<comment type="function">
    <text evidence="5 7">Catalyzes the condensation of carbamoyl phosphate and aspartate to form carbamoyl aspartate and inorganic phosphate, the committed step in the de novo pyrimidine nucleotide biosynthesis pathway.</text>
</comment>
<feature type="binding site" evidence="7">
    <location>
        <position position="239"/>
    </location>
    <ligand>
        <name>L-aspartate</name>
        <dbReference type="ChEBI" id="CHEBI:29991"/>
    </ligand>
</feature>
<dbReference type="SUPFAM" id="SSF53671">
    <property type="entry name" value="Aspartate/ornithine carbamoyltransferase"/>
    <property type="match status" value="1"/>
</dbReference>
<feature type="binding site" evidence="7">
    <location>
        <position position="95"/>
    </location>
    <ligand>
        <name>L-aspartate</name>
        <dbReference type="ChEBI" id="CHEBI:29991"/>
    </ligand>
</feature>
<evidence type="ECO:0000256" key="5">
    <source>
        <dbReference type="ARBA" id="ARBA00043884"/>
    </source>
</evidence>
<dbReference type="PANTHER" id="PTHR45753">
    <property type="entry name" value="ORNITHINE CARBAMOYLTRANSFERASE, MITOCHONDRIAL"/>
    <property type="match status" value="1"/>
</dbReference>
<dbReference type="UniPathway" id="UPA00070">
    <property type="reaction ID" value="UER00116"/>
</dbReference>
<dbReference type="GO" id="GO:0016597">
    <property type="term" value="F:amino acid binding"/>
    <property type="evidence" value="ECO:0007669"/>
    <property type="project" value="InterPro"/>
</dbReference>
<feature type="domain" description="Aspartate/ornithine carbamoyltransferase Asp/Orn-binding" evidence="8">
    <location>
        <begin position="163"/>
        <end position="313"/>
    </location>
</feature>
<dbReference type="InterPro" id="IPR036901">
    <property type="entry name" value="Asp/Orn_carbamoylTrfase_sf"/>
</dbReference>
<evidence type="ECO:0000259" key="9">
    <source>
        <dbReference type="Pfam" id="PF02729"/>
    </source>
</evidence>
<dbReference type="NCBIfam" id="TIGR00670">
    <property type="entry name" value="asp_carb_tr"/>
    <property type="match status" value="1"/>
</dbReference>
<comment type="pathway">
    <text evidence="1 7">Pyrimidine metabolism; UMP biosynthesis via de novo pathway; (S)-dihydroorotate from bicarbonate: step 2/3.</text>
</comment>
<dbReference type="KEGG" id="tcb:TCARB_0472"/>
<proteinExistence type="inferred from homology"/>
<evidence type="ECO:0000256" key="7">
    <source>
        <dbReference type="HAMAP-Rule" id="MF_00001"/>
    </source>
</evidence>
<accession>A0A3G1A4N9</accession>
<dbReference type="STRING" id="697581.TCARB_0472"/>
<dbReference type="GO" id="GO:0044205">
    <property type="term" value="P:'de novo' UMP biosynthetic process"/>
    <property type="evidence" value="ECO:0007669"/>
    <property type="project" value="UniProtKB-UniRule"/>
</dbReference>
<feature type="binding site" evidence="7">
    <location>
        <position position="279"/>
    </location>
    <ligand>
        <name>carbamoyl phosphate</name>
        <dbReference type="ChEBI" id="CHEBI:58228"/>
    </ligand>
</feature>
<dbReference type="EMBL" id="CP007493">
    <property type="protein sequence ID" value="AJB41540.1"/>
    <property type="molecule type" value="Genomic_DNA"/>
</dbReference>
<feature type="binding site" evidence="7">
    <location>
        <position position="177"/>
    </location>
    <ligand>
        <name>L-aspartate</name>
        <dbReference type="ChEBI" id="CHEBI:29991"/>
    </ligand>
</feature>
<dbReference type="GO" id="GO:0006207">
    <property type="term" value="P:'de novo' pyrimidine nucleobase biosynthetic process"/>
    <property type="evidence" value="ECO:0007669"/>
    <property type="project" value="InterPro"/>
</dbReference>
<dbReference type="GO" id="GO:0006520">
    <property type="term" value="P:amino acid metabolic process"/>
    <property type="evidence" value="ECO:0007669"/>
    <property type="project" value="InterPro"/>
</dbReference>
<gene>
    <name evidence="7" type="primary">pyrB</name>
    <name evidence="10" type="ORF">TCARB_0472</name>
</gene>
<name>A0A3G1A4N9_9CREN</name>
<dbReference type="GO" id="GO:0004070">
    <property type="term" value="F:aspartate carbamoyltransferase activity"/>
    <property type="evidence" value="ECO:0007669"/>
    <property type="project" value="UniProtKB-UniRule"/>
</dbReference>
<evidence type="ECO:0000313" key="10">
    <source>
        <dbReference type="EMBL" id="AJB41540.1"/>
    </source>
</evidence>
<organism evidence="10 11">
    <name type="scientific">Thermofilum adornatum 1505</name>
    <dbReference type="NCBI Taxonomy" id="697581"/>
    <lineage>
        <taxon>Archaea</taxon>
        <taxon>Thermoproteota</taxon>
        <taxon>Thermoprotei</taxon>
        <taxon>Thermofilales</taxon>
        <taxon>Thermofilaceae</taxon>
        <taxon>Thermofilum</taxon>
    </lineage>
</organism>
<evidence type="ECO:0000256" key="6">
    <source>
        <dbReference type="ARBA" id="ARBA00048859"/>
    </source>
</evidence>
<dbReference type="Pfam" id="PF02729">
    <property type="entry name" value="OTCace_N"/>
    <property type="match status" value="1"/>
</dbReference>
<evidence type="ECO:0000256" key="1">
    <source>
        <dbReference type="ARBA" id="ARBA00004852"/>
    </source>
</evidence>
<dbReference type="GeneID" id="25405928"/>
<protein>
    <recommendedName>
        <fullName evidence="7">Aspartate carbamoyltransferase</fullName>
        <ecNumber evidence="7">2.1.3.2</ecNumber>
    </recommendedName>
    <alternativeName>
        <fullName evidence="7">Aspartate transcarbamylase</fullName>
        <shortName evidence="7">ATCase</shortName>
    </alternativeName>
</protein>
<evidence type="ECO:0000256" key="4">
    <source>
        <dbReference type="ARBA" id="ARBA00022975"/>
    </source>
</evidence>
<dbReference type="PRINTS" id="PR00100">
    <property type="entry name" value="AOTCASE"/>
</dbReference>
<dbReference type="InterPro" id="IPR006130">
    <property type="entry name" value="Asp/Orn_carbamoylTrfase"/>
</dbReference>
<dbReference type="InterPro" id="IPR006132">
    <property type="entry name" value="Asp/Orn_carbamoyltranf_P-bd"/>
</dbReference>
<comment type="catalytic activity">
    <reaction evidence="6 7">
        <text>carbamoyl phosphate + L-aspartate = N-carbamoyl-L-aspartate + phosphate + H(+)</text>
        <dbReference type="Rhea" id="RHEA:20013"/>
        <dbReference type="ChEBI" id="CHEBI:15378"/>
        <dbReference type="ChEBI" id="CHEBI:29991"/>
        <dbReference type="ChEBI" id="CHEBI:32814"/>
        <dbReference type="ChEBI" id="CHEBI:43474"/>
        <dbReference type="ChEBI" id="CHEBI:58228"/>
        <dbReference type="EC" id="2.1.3.2"/>
    </reaction>
</comment>
<feature type="binding site" evidence="7">
    <location>
        <position position="278"/>
    </location>
    <ligand>
        <name>carbamoyl phosphate</name>
        <dbReference type="ChEBI" id="CHEBI:58228"/>
    </ligand>
</feature>
<dbReference type="InterPro" id="IPR006131">
    <property type="entry name" value="Asp_carbamoyltransf_Asp/Orn-bd"/>
</dbReference>
<keyword evidence="4 7" id="KW-0665">Pyrimidine biosynthesis</keyword>
<dbReference type="InterPro" id="IPR002082">
    <property type="entry name" value="Asp_carbamoyltransf"/>
</dbReference>
<feature type="binding site" evidence="7">
    <location>
        <position position="67"/>
    </location>
    <ligand>
        <name>carbamoyl phosphate</name>
        <dbReference type="ChEBI" id="CHEBI:58228"/>
    </ligand>
</feature>
<dbReference type="PANTHER" id="PTHR45753:SF6">
    <property type="entry name" value="ASPARTATE CARBAMOYLTRANSFERASE"/>
    <property type="match status" value="1"/>
</dbReference>
<sequence>MVPSPNTHVGFNPFYRRDVLSILDFKKEELEYLFQEAENILRDPTKYRDVLRGKILATAFFEPSTRTRLSFQSAILRLGGSYLDLGELEKSSIAKGENIADTIRMLDSYADIIVIRHKLEGAAKFAAEIAENPVINAGDGRKHHPTQAMLDMFTVRRLKNRIDGLTYGVLGDLKYGRAAASFILALSIFSPKKIYLISPGLLRAREDVTSILRERGISFEEVENPSEVIGELDVLYVTRIQRERFPDPSEYEKVKGSYIVDLKLLRNAKEDLIVLHPLPRVDEIALEVDGTRYAKYFEQARLGVPLRMALLKLVLEG</sequence>
<evidence type="ECO:0000313" key="11">
    <source>
        <dbReference type="Proteomes" id="UP000266720"/>
    </source>
</evidence>
<comment type="similarity">
    <text evidence="2 7">Belongs to the aspartate/ornithine carbamoyltransferase superfamily. ATCase family.</text>
</comment>
<dbReference type="Gene3D" id="3.40.50.1370">
    <property type="entry name" value="Aspartate/ornithine carbamoyltransferase"/>
    <property type="match status" value="2"/>
</dbReference>
<evidence type="ECO:0000256" key="2">
    <source>
        <dbReference type="ARBA" id="ARBA00008896"/>
    </source>
</evidence>
<feature type="domain" description="Aspartate/ornithine carbamoyltransferase carbamoyl-P binding" evidence="9">
    <location>
        <begin position="17"/>
        <end position="156"/>
    </location>
</feature>
<dbReference type="EC" id="2.1.3.2" evidence="7"/>
<evidence type="ECO:0000256" key="3">
    <source>
        <dbReference type="ARBA" id="ARBA00022679"/>
    </source>
</evidence>
<feature type="binding site" evidence="7">
    <location>
        <position position="116"/>
    </location>
    <ligand>
        <name>carbamoyl phosphate</name>
        <dbReference type="ChEBI" id="CHEBI:58228"/>
    </ligand>
</feature>
<dbReference type="GeneID" id="16574041"/>
<dbReference type="RefSeq" id="WP_020963042.1">
    <property type="nucleotide sequence ID" value="NZ_CP007493.1"/>
</dbReference>
<evidence type="ECO:0000259" key="8">
    <source>
        <dbReference type="Pfam" id="PF00185"/>
    </source>
</evidence>
<dbReference type="NCBIfam" id="NF002032">
    <property type="entry name" value="PRK00856.1"/>
    <property type="match status" value="1"/>
</dbReference>
<reference evidence="11" key="1">
    <citation type="book" date="2010" name="EXTREMOPHILES" publisher="0:0-0">
        <title>Complete genome sequences of ten hyperthermophilic archaea reveal their metabolic capabilities and possible ecological roles.</title>
        <editorList>
            <person name="?"/>
        </editorList>
        <authorList>
            <person name="Ravin N.V."/>
            <person name="Mardanov A.V."/>
            <person name="Bonch-Osmolovskaya E.A."/>
            <person name="Skryabin K.G."/>
        </authorList>
    </citation>
    <scope>NUCLEOTIDE SEQUENCE [LARGE SCALE GENOMIC DNA]</scope>
    <source>
        <strain evidence="11">1505</strain>
    </source>
</reference>
<feature type="binding site" evidence="7">
    <location>
        <position position="147"/>
    </location>
    <ligand>
        <name>carbamoyl phosphate</name>
        <dbReference type="ChEBI" id="CHEBI:58228"/>
    </ligand>
</feature>
<comment type="subunit">
    <text evidence="7">Heterooligomer of catalytic and regulatory chains.</text>
</comment>
<dbReference type="Pfam" id="PF00185">
    <property type="entry name" value="OTCace"/>
    <property type="match status" value="1"/>
</dbReference>